<keyword evidence="6" id="KW-0597">Phosphoprotein</keyword>
<comment type="subcellular location">
    <subcellularLocation>
        <location evidence="1">Cell membrane</location>
        <topology evidence="1">Single-pass membrane protein</topology>
    </subcellularLocation>
</comment>
<evidence type="ECO:0000256" key="22">
    <source>
        <dbReference type="SAM" id="Phobius"/>
    </source>
</evidence>
<keyword evidence="14 21" id="KW-0067">ATP-binding</keyword>
<dbReference type="InterPro" id="IPR008271">
    <property type="entry name" value="Ser/Thr_kinase_AS"/>
</dbReference>
<evidence type="ECO:0000313" key="25">
    <source>
        <dbReference type="EMBL" id="KAF3454472.1"/>
    </source>
</evidence>
<dbReference type="PANTHER" id="PTHR48056">
    <property type="entry name" value="LRR RECEPTOR-LIKE SERINE/THREONINE-PROTEIN KINASE-RELATED"/>
    <property type="match status" value="1"/>
</dbReference>
<evidence type="ECO:0000256" key="23">
    <source>
        <dbReference type="SAM" id="SignalP"/>
    </source>
</evidence>
<dbReference type="PANTHER" id="PTHR48056:SF89">
    <property type="entry name" value="OS06G0585982 PROTEIN"/>
    <property type="match status" value="1"/>
</dbReference>
<comment type="catalytic activity">
    <reaction evidence="20">
        <text>L-seryl-[protein] + ATP = O-phospho-L-seryl-[protein] + ADP + H(+)</text>
        <dbReference type="Rhea" id="RHEA:17989"/>
        <dbReference type="Rhea" id="RHEA-COMP:9863"/>
        <dbReference type="Rhea" id="RHEA-COMP:11604"/>
        <dbReference type="ChEBI" id="CHEBI:15378"/>
        <dbReference type="ChEBI" id="CHEBI:29999"/>
        <dbReference type="ChEBI" id="CHEBI:30616"/>
        <dbReference type="ChEBI" id="CHEBI:83421"/>
        <dbReference type="ChEBI" id="CHEBI:456216"/>
        <dbReference type="EC" id="2.7.11.1"/>
    </reaction>
</comment>
<dbReference type="Pfam" id="PF13855">
    <property type="entry name" value="LRR_8"/>
    <property type="match status" value="2"/>
</dbReference>
<keyword evidence="18" id="KW-0325">Glycoprotein</keyword>
<evidence type="ECO:0000256" key="18">
    <source>
        <dbReference type="ARBA" id="ARBA00023180"/>
    </source>
</evidence>
<organism evidence="25 26">
    <name type="scientific">Rhamnella rubrinervis</name>
    <dbReference type="NCBI Taxonomy" id="2594499"/>
    <lineage>
        <taxon>Eukaryota</taxon>
        <taxon>Viridiplantae</taxon>
        <taxon>Streptophyta</taxon>
        <taxon>Embryophyta</taxon>
        <taxon>Tracheophyta</taxon>
        <taxon>Spermatophyta</taxon>
        <taxon>Magnoliopsida</taxon>
        <taxon>eudicotyledons</taxon>
        <taxon>Gunneridae</taxon>
        <taxon>Pentapetalae</taxon>
        <taxon>rosids</taxon>
        <taxon>fabids</taxon>
        <taxon>Rosales</taxon>
        <taxon>Rhamnaceae</taxon>
        <taxon>rhamnoid group</taxon>
        <taxon>Rhamneae</taxon>
        <taxon>Rhamnella</taxon>
    </lineage>
</organism>
<evidence type="ECO:0000256" key="5">
    <source>
        <dbReference type="ARBA" id="ARBA00022527"/>
    </source>
</evidence>
<evidence type="ECO:0000256" key="15">
    <source>
        <dbReference type="ARBA" id="ARBA00022989"/>
    </source>
</evidence>
<comment type="caution">
    <text evidence="25">The sequence shown here is derived from an EMBL/GenBank/DDBJ whole genome shotgun (WGS) entry which is preliminary data.</text>
</comment>
<feature type="transmembrane region" description="Helical" evidence="22">
    <location>
        <begin position="645"/>
        <end position="663"/>
    </location>
</feature>
<dbReference type="SUPFAM" id="SSF52058">
    <property type="entry name" value="L domain-like"/>
    <property type="match status" value="2"/>
</dbReference>
<dbReference type="InterPro" id="IPR017441">
    <property type="entry name" value="Protein_kinase_ATP_BS"/>
</dbReference>
<dbReference type="InterPro" id="IPR003591">
    <property type="entry name" value="Leu-rich_rpt_typical-subtyp"/>
</dbReference>
<dbReference type="InterPro" id="IPR001611">
    <property type="entry name" value="Leu-rich_rpt"/>
</dbReference>
<sequence length="1054" mass="116017">MRLNQKHILATIACLLFPLLVLPSSSAFVCEDYSDCQTLLRFKKGIIDDPSDHLQAWNTANPFCNWTGVTCHRYLQNRVIALELVDMNLQGIISPFLSNLSLLATLSLQSNRFYGAIPPSFGDLSELAYLNMSQNNLRGEIPASLQGCHSLKSIDFVYNNLSGVIPEELCWMKNLTFLALSENNLTGSIPSNLSNLTELTQLELAANYFTGKIPPQLGALRKVEIMYLHVNFLEGPIPAATSNCTALREISLIENLLSGEIPMELGKLQNLEKIYALNNRLSGKIPVTLANLSQLTLLDFSVNNLEGQVPAELGMLKKLEILYFHSNYLGSSSGNSSDLRFLTALTNCSFLKKLHLGSCLFSGSLPASVGALSKDLYFFDLRENRIRGNIPESIGNLSSLTNLNLSRNFLDGTVPAGLGKLGQLQRLNLNRNRISGPIPEGIGKMTNLGLLDLGNNLISGSIPLSFGNLSQLRYLYLSRNRLSGNFPIELTQCSLLMLLDLSCNSLNGSIPKQIRLLSNLALSLNLSNNNFEGKIPDSVGKLISVQAIDFSKNKLSGIIPTSIGGCISMVYLNLSDNKLEGPIPGSLKQIASLEVLDLARNQLNGTVPIWIGDKQMIKYLNLSYNRLSGEVPSIGRLSNFNRSSFLGNVGLCGGSAVMGLPPCEVQKQRHKTRKWVVVYAIAAVAVSCVLFLLVSIFICCFFRKEDNKEDDAMLMASPGHHGNRTYTQRELEIATIGFNEAYLLGEGSFGSVYKAIMDDGNSVIAVKVLHGDSSQSYKFLKRECQILSGIKHRNLVRMIGSIWTSQFQALLLEFIPNGNMEQHLYPGESEEEGCKLTLKERVSIAMDIAHGLEYLQEGCPVEIVHCDLKPQNVLLDNDMVAHVADFGLGKLISADKQKGYISTTGFLRGSVGYIPPEYAQGNEVSAKGDIYSFGVILLEMITRKRPTSDMFSDGLDLRKWVSCAFPDHILDVVDIKLKEDANPQGTPGDLHRLEQSCIQILNLAMMCTEDNPQKRPTASSAVQMLVNIWKQVGFEASSSEDLGKDSTIWKQQMV</sequence>
<dbReference type="GO" id="GO:0005524">
    <property type="term" value="F:ATP binding"/>
    <property type="evidence" value="ECO:0007669"/>
    <property type="project" value="UniProtKB-UniRule"/>
</dbReference>
<keyword evidence="15 22" id="KW-1133">Transmembrane helix</keyword>
<dbReference type="InterPro" id="IPR013210">
    <property type="entry name" value="LRR_N_plant-typ"/>
</dbReference>
<keyword evidence="12 21" id="KW-0547">Nucleotide-binding</keyword>
<dbReference type="PROSITE" id="PS00108">
    <property type="entry name" value="PROTEIN_KINASE_ST"/>
    <property type="match status" value="1"/>
</dbReference>
<feature type="domain" description="Protein kinase" evidence="24">
    <location>
        <begin position="738"/>
        <end position="1030"/>
    </location>
</feature>
<feature type="binding site" evidence="21">
    <location>
        <position position="767"/>
    </location>
    <ligand>
        <name>ATP</name>
        <dbReference type="ChEBI" id="CHEBI:30616"/>
    </ligand>
</feature>
<keyword evidence="26" id="KW-1185">Reference proteome</keyword>
<proteinExistence type="inferred from homology"/>
<keyword evidence="4" id="KW-1003">Cell membrane</keyword>
<keyword evidence="13" id="KW-0418">Kinase</keyword>
<dbReference type="Pfam" id="PF23598">
    <property type="entry name" value="LRR_14"/>
    <property type="match status" value="1"/>
</dbReference>
<keyword evidence="17" id="KW-0675">Receptor</keyword>
<dbReference type="FunFam" id="3.80.10.10:FF:000233">
    <property type="entry name" value="Leucine-rich repeat receptor-like protein kinase TDR"/>
    <property type="match status" value="1"/>
</dbReference>
<feature type="signal peptide" evidence="23">
    <location>
        <begin position="1"/>
        <end position="27"/>
    </location>
</feature>
<reference evidence="25" key="1">
    <citation type="submission" date="2020-03" db="EMBL/GenBank/DDBJ databases">
        <title>A high-quality chromosome-level genome assembly of a woody plant with both climbing and erect habits, Rhamnella rubrinervis.</title>
        <authorList>
            <person name="Lu Z."/>
            <person name="Yang Y."/>
            <person name="Zhu X."/>
            <person name="Sun Y."/>
        </authorList>
    </citation>
    <scope>NUCLEOTIDE SEQUENCE</scope>
    <source>
        <strain evidence="25">BYM</strain>
        <tissue evidence="25">Leaf</tissue>
    </source>
</reference>
<evidence type="ECO:0000256" key="20">
    <source>
        <dbReference type="ARBA" id="ARBA00048679"/>
    </source>
</evidence>
<comment type="catalytic activity">
    <reaction evidence="19">
        <text>L-threonyl-[protein] + ATP = O-phospho-L-threonyl-[protein] + ADP + H(+)</text>
        <dbReference type="Rhea" id="RHEA:46608"/>
        <dbReference type="Rhea" id="RHEA-COMP:11060"/>
        <dbReference type="Rhea" id="RHEA-COMP:11605"/>
        <dbReference type="ChEBI" id="CHEBI:15378"/>
        <dbReference type="ChEBI" id="CHEBI:30013"/>
        <dbReference type="ChEBI" id="CHEBI:30616"/>
        <dbReference type="ChEBI" id="CHEBI:61977"/>
        <dbReference type="ChEBI" id="CHEBI:456216"/>
        <dbReference type="EC" id="2.7.11.1"/>
    </reaction>
</comment>
<dbReference type="AlphaFoldDB" id="A0A8K0HKI1"/>
<dbReference type="FunFam" id="1.10.510.10:FF:000358">
    <property type="entry name" value="Putative leucine-rich repeat receptor-like serine/threonine-protein kinase"/>
    <property type="match status" value="1"/>
</dbReference>
<dbReference type="InterPro" id="IPR055414">
    <property type="entry name" value="LRR_R13L4/SHOC2-like"/>
</dbReference>
<evidence type="ECO:0000256" key="7">
    <source>
        <dbReference type="ARBA" id="ARBA00022614"/>
    </source>
</evidence>
<dbReference type="InterPro" id="IPR050647">
    <property type="entry name" value="Plant_LRR-RLKs"/>
</dbReference>
<keyword evidence="8" id="KW-0808">Transferase</keyword>
<evidence type="ECO:0000256" key="13">
    <source>
        <dbReference type="ARBA" id="ARBA00022777"/>
    </source>
</evidence>
<dbReference type="Pfam" id="PF00560">
    <property type="entry name" value="LRR_1"/>
    <property type="match status" value="3"/>
</dbReference>
<dbReference type="GO" id="GO:0005886">
    <property type="term" value="C:plasma membrane"/>
    <property type="evidence" value="ECO:0007669"/>
    <property type="project" value="UniProtKB-SubCell"/>
</dbReference>
<dbReference type="PROSITE" id="PS50011">
    <property type="entry name" value="PROTEIN_KINASE_DOM"/>
    <property type="match status" value="1"/>
</dbReference>
<dbReference type="EMBL" id="VOIH02000002">
    <property type="protein sequence ID" value="KAF3454472.1"/>
    <property type="molecule type" value="Genomic_DNA"/>
</dbReference>
<evidence type="ECO:0000256" key="19">
    <source>
        <dbReference type="ARBA" id="ARBA00047899"/>
    </source>
</evidence>
<keyword evidence="16 22" id="KW-0472">Membrane</keyword>
<dbReference type="Gene3D" id="3.30.200.20">
    <property type="entry name" value="Phosphorylase Kinase, domain 1"/>
    <property type="match status" value="1"/>
</dbReference>
<dbReference type="GO" id="GO:0033612">
    <property type="term" value="F:receptor serine/threonine kinase binding"/>
    <property type="evidence" value="ECO:0007669"/>
    <property type="project" value="TreeGrafter"/>
</dbReference>
<dbReference type="InterPro" id="IPR011009">
    <property type="entry name" value="Kinase-like_dom_sf"/>
</dbReference>
<keyword evidence="11" id="KW-0677">Repeat</keyword>
<evidence type="ECO:0000256" key="9">
    <source>
        <dbReference type="ARBA" id="ARBA00022692"/>
    </source>
</evidence>
<evidence type="ECO:0000256" key="17">
    <source>
        <dbReference type="ARBA" id="ARBA00023170"/>
    </source>
</evidence>
<protein>
    <recommendedName>
        <fullName evidence="3">non-specific serine/threonine protein kinase</fullName>
        <ecNumber evidence="3">2.7.11.1</ecNumber>
    </recommendedName>
</protein>
<evidence type="ECO:0000256" key="1">
    <source>
        <dbReference type="ARBA" id="ARBA00004162"/>
    </source>
</evidence>
<evidence type="ECO:0000256" key="3">
    <source>
        <dbReference type="ARBA" id="ARBA00012513"/>
    </source>
</evidence>
<dbReference type="PROSITE" id="PS00107">
    <property type="entry name" value="PROTEIN_KINASE_ATP"/>
    <property type="match status" value="1"/>
</dbReference>
<dbReference type="InterPro" id="IPR000719">
    <property type="entry name" value="Prot_kinase_dom"/>
</dbReference>
<feature type="chain" id="PRO_5035430411" description="non-specific serine/threonine protein kinase" evidence="23">
    <location>
        <begin position="28"/>
        <end position="1054"/>
    </location>
</feature>
<dbReference type="SMART" id="SM00220">
    <property type="entry name" value="S_TKc"/>
    <property type="match status" value="1"/>
</dbReference>
<accession>A0A8K0HKI1</accession>
<evidence type="ECO:0000256" key="12">
    <source>
        <dbReference type="ARBA" id="ARBA00022741"/>
    </source>
</evidence>
<keyword evidence="7" id="KW-0433">Leucine-rich repeat</keyword>
<comment type="similarity">
    <text evidence="2">Belongs to the protein kinase superfamily. Ser/Thr protein kinase family.</text>
</comment>
<gene>
    <name evidence="25" type="ORF">FNV43_RR04919</name>
</gene>
<evidence type="ECO:0000259" key="24">
    <source>
        <dbReference type="PROSITE" id="PS50011"/>
    </source>
</evidence>
<evidence type="ECO:0000256" key="2">
    <source>
        <dbReference type="ARBA" id="ARBA00008684"/>
    </source>
</evidence>
<evidence type="ECO:0000313" key="26">
    <source>
        <dbReference type="Proteomes" id="UP000796880"/>
    </source>
</evidence>
<dbReference type="Pfam" id="PF08263">
    <property type="entry name" value="LRRNT_2"/>
    <property type="match status" value="1"/>
</dbReference>
<dbReference type="FunFam" id="3.80.10.10:FF:000539">
    <property type="entry name" value="LRR receptor-like serine/threonine-protein kinase EFR"/>
    <property type="match status" value="1"/>
</dbReference>
<dbReference type="Gene3D" id="3.80.10.10">
    <property type="entry name" value="Ribonuclease Inhibitor"/>
    <property type="match status" value="2"/>
</dbReference>
<name>A0A8K0HKI1_9ROSA</name>
<evidence type="ECO:0000256" key="14">
    <source>
        <dbReference type="ARBA" id="ARBA00022840"/>
    </source>
</evidence>
<evidence type="ECO:0000256" key="16">
    <source>
        <dbReference type="ARBA" id="ARBA00023136"/>
    </source>
</evidence>
<evidence type="ECO:0000256" key="8">
    <source>
        <dbReference type="ARBA" id="ARBA00022679"/>
    </source>
</evidence>
<feature type="transmembrane region" description="Helical" evidence="22">
    <location>
        <begin position="675"/>
        <end position="698"/>
    </location>
</feature>
<dbReference type="Proteomes" id="UP000796880">
    <property type="component" value="Unassembled WGS sequence"/>
</dbReference>
<evidence type="ECO:0000256" key="11">
    <source>
        <dbReference type="ARBA" id="ARBA00022737"/>
    </source>
</evidence>
<dbReference type="InterPro" id="IPR032675">
    <property type="entry name" value="LRR_dom_sf"/>
</dbReference>
<dbReference type="GO" id="GO:0009791">
    <property type="term" value="P:post-embryonic development"/>
    <property type="evidence" value="ECO:0007669"/>
    <property type="project" value="UniProtKB-ARBA"/>
</dbReference>
<dbReference type="CDD" id="cd14066">
    <property type="entry name" value="STKc_IRAK"/>
    <property type="match status" value="1"/>
</dbReference>
<keyword evidence="9 22" id="KW-0812">Transmembrane</keyword>
<keyword evidence="10 23" id="KW-0732">Signal</keyword>
<dbReference type="Pfam" id="PF00069">
    <property type="entry name" value="Pkinase"/>
    <property type="match status" value="1"/>
</dbReference>
<evidence type="ECO:0000256" key="21">
    <source>
        <dbReference type="PROSITE-ProRule" id="PRU10141"/>
    </source>
</evidence>
<dbReference type="Gene3D" id="1.10.510.10">
    <property type="entry name" value="Transferase(Phosphotransferase) domain 1"/>
    <property type="match status" value="1"/>
</dbReference>
<dbReference type="GO" id="GO:0004674">
    <property type="term" value="F:protein serine/threonine kinase activity"/>
    <property type="evidence" value="ECO:0007669"/>
    <property type="project" value="UniProtKB-KW"/>
</dbReference>
<evidence type="ECO:0000256" key="4">
    <source>
        <dbReference type="ARBA" id="ARBA00022475"/>
    </source>
</evidence>
<dbReference type="SMART" id="SM00369">
    <property type="entry name" value="LRR_TYP"/>
    <property type="match status" value="10"/>
</dbReference>
<keyword evidence="5" id="KW-0723">Serine/threonine-protein kinase</keyword>
<dbReference type="OrthoDB" id="1640047at2759"/>
<evidence type="ECO:0000256" key="10">
    <source>
        <dbReference type="ARBA" id="ARBA00022729"/>
    </source>
</evidence>
<dbReference type="SUPFAM" id="SSF56112">
    <property type="entry name" value="Protein kinase-like (PK-like)"/>
    <property type="match status" value="1"/>
</dbReference>
<dbReference type="EC" id="2.7.11.1" evidence="3"/>
<evidence type="ECO:0000256" key="6">
    <source>
        <dbReference type="ARBA" id="ARBA00022553"/>
    </source>
</evidence>